<evidence type="ECO:0000256" key="1">
    <source>
        <dbReference type="ARBA" id="ARBA00004851"/>
    </source>
</evidence>
<dbReference type="Gene3D" id="3.40.50.1700">
    <property type="entry name" value="Glycoside hydrolase family 3 C-terminal domain"/>
    <property type="match status" value="1"/>
</dbReference>
<name>A0A0N1H9R8_9EURO</name>
<comment type="pathway">
    <text evidence="1">Glycan degradation; xylan degradation.</text>
</comment>
<evidence type="ECO:0000256" key="2">
    <source>
        <dbReference type="ARBA" id="ARBA00005336"/>
    </source>
</evidence>
<evidence type="ECO:0000256" key="10">
    <source>
        <dbReference type="ARBA" id="ARBA00024574"/>
    </source>
</evidence>
<dbReference type="InterPro" id="IPR001764">
    <property type="entry name" value="Glyco_hydro_3_N"/>
</dbReference>
<organism evidence="15 16">
    <name type="scientific">Cyphellophora attinorum</name>
    <dbReference type="NCBI Taxonomy" id="1664694"/>
    <lineage>
        <taxon>Eukaryota</taxon>
        <taxon>Fungi</taxon>
        <taxon>Dikarya</taxon>
        <taxon>Ascomycota</taxon>
        <taxon>Pezizomycotina</taxon>
        <taxon>Eurotiomycetes</taxon>
        <taxon>Chaetothyriomycetidae</taxon>
        <taxon>Chaetothyriales</taxon>
        <taxon>Cyphellophoraceae</taxon>
        <taxon>Cyphellophora</taxon>
    </lineage>
</organism>
<dbReference type="AlphaFoldDB" id="A0A0N1H9R8"/>
<dbReference type="SUPFAM" id="SSF52279">
    <property type="entry name" value="Beta-D-glucan exohydrolase, C-terminal domain"/>
    <property type="match status" value="1"/>
</dbReference>
<gene>
    <name evidence="15" type="ORF">AB675_8515</name>
</gene>
<evidence type="ECO:0000259" key="14">
    <source>
        <dbReference type="SMART" id="SM01217"/>
    </source>
</evidence>
<evidence type="ECO:0000256" key="8">
    <source>
        <dbReference type="ARBA" id="ARBA00023295"/>
    </source>
</evidence>
<feature type="signal peptide" evidence="13">
    <location>
        <begin position="1"/>
        <end position="15"/>
    </location>
</feature>
<evidence type="ECO:0000256" key="5">
    <source>
        <dbReference type="ARBA" id="ARBA00022801"/>
    </source>
</evidence>
<proteinExistence type="inferred from homology"/>
<dbReference type="InterPro" id="IPR036881">
    <property type="entry name" value="Glyco_hydro_3_C_sf"/>
</dbReference>
<dbReference type="InterPro" id="IPR017853">
    <property type="entry name" value="GH"/>
</dbReference>
<dbReference type="Pfam" id="PF01915">
    <property type="entry name" value="Glyco_hydro_3_C"/>
    <property type="match status" value="1"/>
</dbReference>
<dbReference type="GO" id="GO:0009044">
    <property type="term" value="F:xylan 1,4-beta-xylosidase activity"/>
    <property type="evidence" value="ECO:0007669"/>
    <property type="project" value="UniProtKB-EC"/>
</dbReference>
<dbReference type="UniPathway" id="UPA00114"/>
<dbReference type="InterPro" id="IPR036962">
    <property type="entry name" value="Glyco_hydro_3_N_sf"/>
</dbReference>
<dbReference type="GO" id="GO:0031222">
    <property type="term" value="P:arabinan catabolic process"/>
    <property type="evidence" value="ECO:0007669"/>
    <property type="project" value="TreeGrafter"/>
</dbReference>
<evidence type="ECO:0000256" key="7">
    <source>
        <dbReference type="ARBA" id="ARBA00023277"/>
    </source>
</evidence>
<evidence type="ECO:0000256" key="3">
    <source>
        <dbReference type="ARBA" id="ARBA00022651"/>
    </source>
</evidence>
<evidence type="ECO:0000256" key="6">
    <source>
        <dbReference type="ARBA" id="ARBA00023180"/>
    </source>
</evidence>
<evidence type="ECO:0000313" key="16">
    <source>
        <dbReference type="Proteomes" id="UP000038010"/>
    </source>
</evidence>
<keyword evidence="6" id="KW-0325">Glycoprotein</keyword>
<reference evidence="15 16" key="1">
    <citation type="submission" date="2015-06" db="EMBL/GenBank/DDBJ databases">
        <title>Draft genome of the ant-associated black yeast Phialophora attae CBS 131958.</title>
        <authorList>
            <person name="Moreno L.F."/>
            <person name="Stielow B.J."/>
            <person name="de Hoog S."/>
            <person name="Vicente V.A."/>
            <person name="Weiss V.A."/>
            <person name="de Vries M."/>
            <person name="Cruz L.M."/>
            <person name="Souza E.M."/>
        </authorList>
    </citation>
    <scope>NUCLEOTIDE SEQUENCE [LARGE SCALE GENOMIC DNA]</scope>
    <source>
        <strain evidence="15 16">CBS 131958</strain>
    </source>
</reference>
<feature type="region of interest" description="Disordered" evidence="12">
    <location>
        <begin position="615"/>
        <end position="634"/>
    </location>
</feature>
<accession>A0A0N1H9R8</accession>
<evidence type="ECO:0000256" key="4">
    <source>
        <dbReference type="ARBA" id="ARBA00022729"/>
    </source>
</evidence>
<dbReference type="EMBL" id="LFJN01000003">
    <property type="protein sequence ID" value="KPI44493.1"/>
    <property type="molecule type" value="Genomic_DNA"/>
</dbReference>
<dbReference type="GO" id="GO:0046556">
    <property type="term" value="F:alpha-L-arabinofuranosidase activity"/>
    <property type="evidence" value="ECO:0007669"/>
    <property type="project" value="TreeGrafter"/>
</dbReference>
<comment type="caution">
    <text evidence="15">The sequence shown here is derived from an EMBL/GenBank/DDBJ whole genome shotgun (WGS) entry which is preliminary data.</text>
</comment>
<keyword evidence="3" id="KW-0858">Xylan degradation</keyword>
<evidence type="ECO:0000256" key="11">
    <source>
        <dbReference type="ARBA" id="ARBA00026107"/>
    </source>
</evidence>
<dbReference type="OrthoDB" id="47059at2759"/>
<dbReference type="RefSeq" id="XP_018004456.1">
    <property type="nucleotide sequence ID" value="XM_018148967.1"/>
</dbReference>
<dbReference type="InterPro" id="IPR002772">
    <property type="entry name" value="Glyco_hydro_3_C"/>
</dbReference>
<keyword evidence="4 13" id="KW-0732">Signal</keyword>
<comment type="catalytic activity">
    <reaction evidence="10">
        <text>Hydrolysis of (1-&gt;4)-beta-D-xylans, to remove successive D-xylose residues from the non-reducing termini.</text>
        <dbReference type="EC" id="3.2.1.37"/>
    </reaction>
</comment>
<dbReference type="PANTHER" id="PTHR42721:SF3">
    <property type="entry name" value="BETA-D-XYLOSIDASE 5-RELATED"/>
    <property type="match status" value="1"/>
</dbReference>
<dbReference type="Pfam" id="PF14310">
    <property type="entry name" value="Fn3-like"/>
    <property type="match status" value="1"/>
</dbReference>
<keyword evidence="9" id="KW-0624">Polysaccharide degradation</keyword>
<dbReference type="InterPro" id="IPR026891">
    <property type="entry name" value="Fn3-like"/>
</dbReference>
<dbReference type="Proteomes" id="UP000038010">
    <property type="component" value="Unassembled WGS sequence"/>
</dbReference>
<dbReference type="PANTHER" id="PTHR42721">
    <property type="entry name" value="SUGAR HYDROLASE-RELATED"/>
    <property type="match status" value="1"/>
</dbReference>
<evidence type="ECO:0000256" key="13">
    <source>
        <dbReference type="SAM" id="SignalP"/>
    </source>
</evidence>
<keyword evidence="7" id="KW-0119">Carbohydrate metabolism</keyword>
<dbReference type="VEuPathDB" id="FungiDB:AB675_8515"/>
<sequence>MLLTTFAVLLASALAHEYPDCSSEPLSNNSVCDTSLSARERAQALIDAMTIQEKLNLTHNNSPGVPRLGLPTYNWWGEALHGVAAAPAIVMAAAFDDPLIYSIGEVISTEARAFSNANKSGLDYWTPNINPFRDPRWGRGQETPGEDTYVVKRYIENMVTALQGGPEPETYKIIATCKHYTAYDMEFWQGNTRYGYDAKVSAQDMAEYYMQPFQQCARDTKVGSIMCAYNSVNGVPSCANSYTIESVLRGHWNWTADENYITSDCTAIQNIYTDHHAFPDRQQTVAAALNSGVDIDCGYYNPTFLPSAYEQGLFEEATLDRSLLRLYTALVKSGYFNSAESQPWRSLGWSNVSTPESEDLALQIAEEGLVLLKNDGTLPLSLPSEGNLTVLLIGGWFNATSEMQGIYAGPARTLVSPWMALNNMSNINIETIQWYESPLIKANELQPDVIVWIDATHEGAEETADRNTIKWDLMQPDAVESVATTGIPTVVVHMGEQCDDSMFFSNANVSAVLWAGYPGMFGGQAIINTLFGEVAPAGRMPITQYPTNYVNEVAMTDMGLRPDSETGNPGRTYKWYDNATVEFGFGLHYTNFTAEIIAVETTSFDIAQLPHARRPLPLPSRRSSSTSSLEVNVTNTGNTTSDYVALAFVAGEYGPEPRPRKSLVAYQRLKGVESGASQTGALNITLGALARYDVSGNEILYPGSYRIQIDVPVLATWEFELTGAETVLDHWPQS</sequence>
<dbReference type="GO" id="GO:0045493">
    <property type="term" value="P:xylan catabolic process"/>
    <property type="evidence" value="ECO:0007669"/>
    <property type="project" value="UniProtKB-UniPathway"/>
</dbReference>
<keyword evidence="8" id="KW-0326">Glycosidase</keyword>
<dbReference type="InterPro" id="IPR044993">
    <property type="entry name" value="BXL"/>
</dbReference>
<dbReference type="InterPro" id="IPR013783">
    <property type="entry name" value="Ig-like_fold"/>
</dbReference>
<dbReference type="Gene3D" id="3.20.20.300">
    <property type="entry name" value="Glycoside hydrolase, family 3, N-terminal domain"/>
    <property type="match status" value="1"/>
</dbReference>
<protein>
    <recommendedName>
        <fullName evidence="11">xylan 1,4-beta-xylosidase</fullName>
        <ecNumber evidence="11">3.2.1.37</ecNumber>
    </recommendedName>
</protein>
<dbReference type="SMART" id="SM01217">
    <property type="entry name" value="Fn3_like"/>
    <property type="match status" value="1"/>
</dbReference>
<dbReference type="GeneID" id="28740847"/>
<evidence type="ECO:0000256" key="9">
    <source>
        <dbReference type="ARBA" id="ARBA00023326"/>
    </source>
</evidence>
<evidence type="ECO:0000313" key="15">
    <source>
        <dbReference type="EMBL" id="KPI44493.1"/>
    </source>
</evidence>
<dbReference type="STRING" id="1664694.A0A0N1H9R8"/>
<dbReference type="EC" id="3.2.1.37" evidence="11"/>
<dbReference type="Pfam" id="PF00933">
    <property type="entry name" value="Glyco_hydro_3"/>
    <property type="match status" value="1"/>
</dbReference>
<dbReference type="SUPFAM" id="SSF51445">
    <property type="entry name" value="(Trans)glycosidases"/>
    <property type="match status" value="1"/>
</dbReference>
<evidence type="ECO:0000256" key="12">
    <source>
        <dbReference type="SAM" id="MobiDB-lite"/>
    </source>
</evidence>
<feature type="chain" id="PRO_5012475269" description="xylan 1,4-beta-xylosidase" evidence="13">
    <location>
        <begin position="16"/>
        <end position="734"/>
    </location>
</feature>
<comment type="similarity">
    <text evidence="2">Belongs to the glycosyl hydrolase 3 family.</text>
</comment>
<feature type="compositionally biased region" description="Low complexity" evidence="12">
    <location>
        <begin position="619"/>
        <end position="629"/>
    </location>
</feature>
<keyword evidence="5" id="KW-0378">Hydrolase</keyword>
<dbReference type="Gene3D" id="2.60.40.10">
    <property type="entry name" value="Immunoglobulins"/>
    <property type="match status" value="1"/>
</dbReference>
<keyword evidence="16" id="KW-1185">Reference proteome</keyword>
<feature type="domain" description="Fibronectin type III-like" evidence="14">
    <location>
        <begin position="643"/>
        <end position="713"/>
    </location>
</feature>